<feature type="transmembrane region" description="Helical" evidence="6">
    <location>
        <begin position="63"/>
        <end position="86"/>
    </location>
</feature>
<organism evidence="8">
    <name type="scientific">Rhodanobacter sp. IGA1.0</name>
    <dbReference type="NCBI Taxonomy" id="3158582"/>
    <lineage>
        <taxon>Bacteria</taxon>
        <taxon>Pseudomonadati</taxon>
        <taxon>Pseudomonadota</taxon>
        <taxon>Gammaproteobacteria</taxon>
        <taxon>Lysobacterales</taxon>
        <taxon>Rhodanobacteraceae</taxon>
        <taxon>Rhodanobacter</taxon>
    </lineage>
</organism>
<keyword evidence="3 6" id="KW-0812">Transmembrane</keyword>
<dbReference type="InterPro" id="IPR050448">
    <property type="entry name" value="OpgB/LTA_synthase_biosynth"/>
</dbReference>
<evidence type="ECO:0000256" key="6">
    <source>
        <dbReference type="SAM" id="Phobius"/>
    </source>
</evidence>
<dbReference type="AlphaFoldDB" id="A0AAU7QRE3"/>
<dbReference type="PANTHER" id="PTHR47371:SF3">
    <property type="entry name" value="PHOSPHOGLYCEROL TRANSFERASE I"/>
    <property type="match status" value="1"/>
</dbReference>
<protein>
    <submittedName>
        <fullName evidence="8">LTA synthase family protein</fullName>
    </submittedName>
</protein>
<evidence type="ECO:0000256" key="5">
    <source>
        <dbReference type="ARBA" id="ARBA00023136"/>
    </source>
</evidence>
<reference evidence="8" key="1">
    <citation type="submission" date="2024-06" db="EMBL/GenBank/DDBJ databases">
        <authorList>
            <person name="Sun Y."/>
        </authorList>
    </citation>
    <scope>NUCLEOTIDE SEQUENCE</scope>
    <source>
        <strain evidence="8">IGA1.0</strain>
    </source>
</reference>
<feature type="transmembrane region" description="Helical" evidence="6">
    <location>
        <begin position="106"/>
        <end position="128"/>
    </location>
</feature>
<evidence type="ECO:0000256" key="3">
    <source>
        <dbReference type="ARBA" id="ARBA00022692"/>
    </source>
</evidence>
<evidence type="ECO:0000313" key="8">
    <source>
        <dbReference type="EMBL" id="XBS91143.1"/>
    </source>
</evidence>
<dbReference type="GO" id="GO:0005886">
    <property type="term" value="C:plasma membrane"/>
    <property type="evidence" value="ECO:0007669"/>
    <property type="project" value="UniProtKB-SubCell"/>
</dbReference>
<feature type="transmembrane region" description="Helical" evidence="6">
    <location>
        <begin position="140"/>
        <end position="160"/>
    </location>
</feature>
<evidence type="ECO:0000256" key="2">
    <source>
        <dbReference type="ARBA" id="ARBA00022475"/>
    </source>
</evidence>
<evidence type="ECO:0000259" key="7">
    <source>
        <dbReference type="Pfam" id="PF00884"/>
    </source>
</evidence>
<dbReference type="EMBL" id="CP157948">
    <property type="protein sequence ID" value="XBS91143.1"/>
    <property type="molecule type" value="Genomic_DNA"/>
</dbReference>
<sequence>MALLFMAYIVILTVYFARLPALPGARLISSVLLAGMLEALAFGCACTLLLGMGPLRGSLSRTALYAAIVMVFTMTAVVQGYALLISNSFVSVLALENTEEAFLTASLARNALLVAAGVACVVMLVYSWRRAGRQLPRRPLLGLLLAALLCCAGVAALNAGTSSAGSEAHLASGQSPLAAMLRAGLDLYDPDDAPDGSTVLSAGESVCGVTLGSGHYPFLRDGLGAPPSLPFPATQAVQQPNVIVLFIEGESARLFESYGGRYPGLTPNVSRMAGQAMVVDNYFNHTAATFRGLQGTLTSGYPFHGGADGGAGWREGNASSYARRSYASLPKMLQRRGYETVFFSPHPRSDALTSLVGMLGFDNIYTATRSRSELLHVPEPLFRQSLTDREAYGSLVRFLRQRNDATPFFASLYSVGTHAFLDIPADGIPYRDGGELSLNTLHTTDAEFGAFYDYFMSSPYAANTILVLTVDHAHYAEPPYVRVAGDHYKPYFVDQIPLLIHAPWLQLPARLDAHGRTSVDLAPTLLQLLGIDKIRNSFLGYSLFDRRHDRDFSVAAIGRAVYAIYHGQVYAPGEIPDQIAPGYAQCRALVKAYYTHEVANTVFPAGAGHGETAAPAPADAVLDGYALRLPAPVLAAARPAGHCALDRVDGKTLTRGVATTIRPGQPFTTGGWVVDGDGTAPAQFKLLLRGDSEAYGFQARTGVSRPDVARVLRASAAVRSGFNITVYPDDVPAGTYRMMSLVDRGTAGMEICDMQRQLLVGPGHAP</sequence>
<dbReference type="InterPro" id="IPR000917">
    <property type="entry name" value="Sulfatase_N"/>
</dbReference>
<dbReference type="RefSeq" id="WP_350016928.1">
    <property type="nucleotide sequence ID" value="NZ_CP157948.1"/>
</dbReference>
<name>A0AAU7QRE3_9GAMM</name>
<evidence type="ECO:0000256" key="1">
    <source>
        <dbReference type="ARBA" id="ARBA00004651"/>
    </source>
</evidence>
<keyword evidence="5 6" id="KW-0472">Membrane</keyword>
<comment type="subcellular location">
    <subcellularLocation>
        <location evidence="1">Cell membrane</location>
        <topology evidence="1">Multi-pass membrane protein</topology>
    </subcellularLocation>
</comment>
<feature type="domain" description="Sulfatase N-terminal" evidence="7">
    <location>
        <begin position="240"/>
        <end position="531"/>
    </location>
</feature>
<evidence type="ECO:0000256" key="4">
    <source>
        <dbReference type="ARBA" id="ARBA00022989"/>
    </source>
</evidence>
<dbReference type="CDD" id="cd16015">
    <property type="entry name" value="LTA_synthase"/>
    <property type="match status" value="1"/>
</dbReference>
<dbReference type="Gene3D" id="3.40.720.10">
    <property type="entry name" value="Alkaline Phosphatase, subunit A"/>
    <property type="match status" value="1"/>
</dbReference>
<dbReference type="Pfam" id="PF00884">
    <property type="entry name" value="Sulfatase"/>
    <property type="match status" value="1"/>
</dbReference>
<accession>A0AAU7QRE3</accession>
<feature type="transmembrane region" description="Helical" evidence="6">
    <location>
        <begin position="26"/>
        <end position="51"/>
    </location>
</feature>
<dbReference type="SUPFAM" id="SSF53649">
    <property type="entry name" value="Alkaline phosphatase-like"/>
    <property type="match status" value="1"/>
</dbReference>
<keyword evidence="2" id="KW-1003">Cell membrane</keyword>
<dbReference type="InterPro" id="IPR017850">
    <property type="entry name" value="Alkaline_phosphatase_core_sf"/>
</dbReference>
<gene>
    <name evidence="8" type="ORF">ABNK63_05755</name>
</gene>
<proteinExistence type="predicted"/>
<keyword evidence="4 6" id="KW-1133">Transmembrane helix</keyword>
<dbReference type="PANTHER" id="PTHR47371">
    <property type="entry name" value="LIPOTEICHOIC ACID SYNTHASE"/>
    <property type="match status" value="1"/>
</dbReference>